<proteinExistence type="predicted"/>
<dbReference type="InterPro" id="IPR002156">
    <property type="entry name" value="RNaseH_domain"/>
</dbReference>
<dbReference type="PANTHER" id="PTHR47074">
    <property type="entry name" value="BNAC02G40300D PROTEIN"/>
    <property type="match status" value="1"/>
</dbReference>
<reference evidence="2" key="1">
    <citation type="submission" date="2019-09" db="EMBL/GenBank/DDBJ databases">
        <title>Draft genome information of white flower Hibiscus syriacus.</title>
        <authorList>
            <person name="Kim Y.-M."/>
        </authorList>
    </citation>
    <scope>NUCLEOTIDE SEQUENCE [LARGE SCALE GENOMIC DNA]</scope>
    <source>
        <strain evidence="2">YM2019G1</strain>
    </source>
</reference>
<evidence type="ECO:0000259" key="1">
    <source>
        <dbReference type="Pfam" id="PF13456"/>
    </source>
</evidence>
<dbReference type="InterPro" id="IPR052929">
    <property type="entry name" value="RNase_H-like_EbsB-rel"/>
</dbReference>
<dbReference type="SUPFAM" id="SSF53098">
    <property type="entry name" value="Ribonuclease H-like"/>
    <property type="match status" value="1"/>
</dbReference>
<dbReference type="Proteomes" id="UP000436088">
    <property type="component" value="Unassembled WGS sequence"/>
</dbReference>
<dbReference type="Gene3D" id="3.30.420.10">
    <property type="entry name" value="Ribonuclease H-like superfamily/Ribonuclease H"/>
    <property type="match status" value="1"/>
</dbReference>
<name>A0A6A3CU20_HIBSY</name>
<organism evidence="2 3">
    <name type="scientific">Hibiscus syriacus</name>
    <name type="common">Rose of Sharon</name>
    <dbReference type="NCBI Taxonomy" id="106335"/>
    <lineage>
        <taxon>Eukaryota</taxon>
        <taxon>Viridiplantae</taxon>
        <taxon>Streptophyta</taxon>
        <taxon>Embryophyta</taxon>
        <taxon>Tracheophyta</taxon>
        <taxon>Spermatophyta</taxon>
        <taxon>Magnoliopsida</taxon>
        <taxon>eudicotyledons</taxon>
        <taxon>Gunneridae</taxon>
        <taxon>Pentapetalae</taxon>
        <taxon>rosids</taxon>
        <taxon>malvids</taxon>
        <taxon>Malvales</taxon>
        <taxon>Malvaceae</taxon>
        <taxon>Malvoideae</taxon>
        <taxon>Hibiscus</taxon>
    </lineage>
</organism>
<feature type="domain" description="RNase H type-1" evidence="1">
    <location>
        <begin position="57"/>
        <end position="128"/>
    </location>
</feature>
<sequence>MLYSDILQPARMVIESAWLLGSDFTTAINNGNRTWITPPRDRGKQWQKPKVDRFKLNVDGAFFNGTGQGAIEVIARDLNGMNVGGHARKPIGTLTAEILKAEAFRVGIELAKENGWIRVDIEEDSYAVI</sequence>
<dbReference type="GO" id="GO:0004523">
    <property type="term" value="F:RNA-DNA hybrid ribonuclease activity"/>
    <property type="evidence" value="ECO:0007669"/>
    <property type="project" value="InterPro"/>
</dbReference>
<dbReference type="PANTHER" id="PTHR47074:SF11">
    <property type="entry name" value="REVERSE TRANSCRIPTASE-LIKE PROTEIN"/>
    <property type="match status" value="1"/>
</dbReference>
<comment type="caution">
    <text evidence="2">The sequence shown here is derived from an EMBL/GenBank/DDBJ whole genome shotgun (WGS) entry which is preliminary data.</text>
</comment>
<dbReference type="InterPro" id="IPR012337">
    <property type="entry name" value="RNaseH-like_sf"/>
</dbReference>
<accession>A0A6A3CU20</accession>
<dbReference type="GO" id="GO:0003676">
    <property type="term" value="F:nucleic acid binding"/>
    <property type="evidence" value="ECO:0007669"/>
    <property type="project" value="InterPro"/>
</dbReference>
<keyword evidence="3" id="KW-1185">Reference proteome</keyword>
<evidence type="ECO:0000313" key="3">
    <source>
        <dbReference type="Proteomes" id="UP000436088"/>
    </source>
</evidence>
<dbReference type="AlphaFoldDB" id="A0A6A3CU20"/>
<dbReference type="EMBL" id="VEPZ02000174">
    <property type="protein sequence ID" value="KAE8731994.1"/>
    <property type="molecule type" value="Genomic_DNA"/>
</dbReference>
<dbReference type="InterPro" id="IPR036397">
    <property type="entry name" value="RNaseH_sf"/>
</dbReference>
<dbReference type="Pfam" id="PF13456">
    <property type="entry name" value="RVT_3"/>
    <property type="match status" value="1"/>
</dbReference>
<dbReference type="CDD" id="cd06222">
    <property type="entry name" value="RNase_H_like"/>
    <property type="match status" value="1"/>
</dbReference>
<evidence type="ECO:0000313" key="2">
    <source>
        <dbReference type="EMBL" id="KAE8731994.1"/>
    </source>
</evidence>
<protein>
    <recommendedName>
        <fullName evidence="1">RNase H type-1 domain-containing protein</fullName>
    </recommendedName>
</protein>
<gene>
    <name evidence="2" type="ORF">F3Y22_tig00002317pilonHSYRG00166</name>
</gene>
<dbReference type="InterPro" id="IPR044730">
    <property type="entry name" value="RNase_H-like_dom_plant"/>
</dbReference>